<dbReference type="AlphaFoldDB" id="A0A9W8YGU7"/>
<feature type="region of interest" description="Disordered" evidence="1">
    <location>
        <begin position="111"/>
        <end position="195"/>
    </location>
</feature>
<protein>
    <submittedName>
        <fullName evidence="2">Uncharacterized protein</fullName>
    </submittedName>
</protein>
<gene>
    <name evidence="2" type="ORF">N0V83_001751</name>
</gene>
<proteinExistence type="predicted"/>
<comment type="caution">
    <text evidence="2">The sequence shown here is derived from an EMBL/GenBank/DDBJ whole genome shotgun (WGS) entry which is preliminary data.</text>
</comment>
<dbReference type="OrthoDB" id="5367584at2759"/>
<evidence type="ECO:0000313" key="3">
    <source>
        <dbReference type="Proteomes" id="UP001140560"/>
    </source>
</evidence>
<reference evidence="2" key="1">
    <citation type="submission" date="2022-10" db="EMBL/GenBank/DDBJ databases">
        <title>Tapping the CABI collections for fungal endophytes: first genome assemblies for Collariella, Neodidymelliopsis, Ascochyta clinopodiicola, Didymella pomorum, Didymosphaeria variabile, Neocosmospora piperis and Neocucurbitaria cava.</title>
        <authorList>
            <person name="Hill R."/>
        </authorList>
    </citation>
    <scope>NUCLEOTIDE SEQUENCE</scope>
    <source>
        <strain evidence="2">IMI 356814</strain>
    </source>
</reference>
<accession>A0A9W8YGU7</accession>
<keyword evidence="3" id="KW-1185">Reference proteome</keyword>
<evidence type="ECO:0000313" key="2">
    <source>
        <dbReference type="EMBL" id="KAJ4376467.1"/>
    </source>
</evidence>
<sequence length="288" mass="31532">MLSYVSNMAEPMSTLSPEKLNANSNSMLIDDDFDITFHDPPSSPFVSHIENDDQENIAPNVAPTPSKPLLDFSDDVPQSAFKVSPEKKFGVTQRASPMKNLMGDFEEAALKSNVDSQRSPRKSSPIKQIAAERPESAMSSHSHKRQSLSSTPRAPSDESIQKPSPFDDSNPEIAPMPSKRPSSSHNESALRDNEGLTVAMRYMEETRTESREILTRQISQESDFGVDLGADNTDFNPDGPDLTSADMDDTCFSNFSEMPGLDMTKFAFLKQSPAKGGLQEVGICGCTT</sequence>
<dbReference type="EMBL" id="JAPEUY010000002">
    <property type="protein sequence ID" value="KAJ4376467.1"/>
    <property type="molecule type" value="Genomic_DNA"/>
</dbReference>
<organism evidence="2 3">
    <name type="scientific">Neocucurbitaria cava</name>
    <dbReference type="NCBI Taxonomy" id="798079"/>
    <lineage>
        <taxon>Eukaryota</taxon>
        <taxon>Fungi</taxon>
        <taxon>Dikarya</taxon>
        <taxon>Ascomycota</taxon>
        <taxon>Pezizomycotina</taxon>
        <taxon>Dothideomycetes</taxon>
        <taxon>Pleosporomycetidae</taxon>
        <taxon>Pleosporales</taxon>
        <taxon>Pleosporineae</taxon>
        <taxon>Cucurbitariaceae</taxon>
        <taxon>Neocucurbitaria</taxon>
    </lineage>
</organism>
<dbReference type="Proteomes" id="UP001140560">
    <property type="component" value="Unassembled WGS sequence"/>
</dbReference>
<name>A0A9W8YGU7_9PLEO</name>
<evidence type="ECO:0000256" key="1">
    <source>
        <dbReference type="SAM" id="MobiDB-lite"/>
    </source>
</evidence>